<name>A0AC34RFJ6_9BILA</name>
<evidence type="ECO:0000313" key="2">
    <source>
        <dbReference type="WBParaSite" id="JU765_v2.g6298.t1"/>
    </source>
</evidence>
<accession>A0AC34RFJ6</accession>
<proteinExistence type="predicted"/>
<dbReference type="WBParaSite" id="JU765_v2.g6298.t1">
    <property type="protein sequence ID" value="JU765_v2.g6298.t1"/>
    <property type="gene ID" value="JU765_v2.g6298"/>
</dbReference>
<sequence>MAKFGIFVVIWIFGSIFCDFGNGLAEEFGKTDEKHVWEHLENLIDSTKTMTKEEKDFHYFNTHDLNKDGYIDGLELMIHYGNHDKNDEKIDGEDLEKYIDAVLEKMDQNNDGFVSYYEHRIGNS</sequence>
<organism evidence="1 2">
    <name type="scientific">Panagrolaimus sp. JU765</name>
    <dbReference type="NCBI Taxonomy" id="591449"/>
    <lineage>
        <taxon>Eukaryota</taxon>
        <taxon>Metazoa</taxon>
        <taxon>Ecdysozoa</taxon>
        <taxon>Nematoda</taxon>
        <taxon>Chromadorea</taxon>
        <taxon>Rhabditida</taxon>
        <taxon>Tylenchina</taxon>
        <taxon>Panagrolaimomorpha</taxon>
        <taxon>Panagrolaimoidea</taxon>
        <taxon>Panagrolaimidae</taxon>
        <taxon>Panagrolaimus</taxon>
    </lineage>
</organism>
<evidence type="ECO:0000313" key="1">
    <source>
        <dbReference type="Proteomes" id="UP000887576"/>
    </source>
</evidence>
<reference evidence="2" key="1">
    <citation type="submission" date="2022-11" db="UniProtKB">
        <authorList>
            <consortium name="WormBaseParasite"/>
        </authorList>
    </citation>
    <scope>IDENTIFICATION</scope>
</reference>
<protein>
    <submittedName>
        <fullName evidence="2">EF-hand domain-containing protein</fullName>
    </submittedName>
</protein>
<dbReference type="Proteomes" id="UP000887576">
    <property type="component" value="Unplaced"/>
</dbReference>